<evidence type="ECO:0000256" key="5">
    <source>
        <dbReference type="ARBA" id="ARBA00022516"/>
    </source>
</evidence>
<evidence type="ECO:0000259" key="12">
    <source>
        <dbReference type="Pfam" id="PF03007"/>
    </source>
</evidence>
<keyword evidence="6" id="KW-0808">Transferase</keyword>
<dbReference type="InterPro" id="IPR023213">
    <property type="entry name" value="CAT-like_dom_sf"/>
</dbReference>
<comment type="catalytic activity">
    <reaction evidence="10">
        <text>an acyl-CoA + a 1,2-diacyl-sn-glycerol = a triacyl-sn-glycerol + CoA</text>
        <dbReference type="Rhea" id="RHEA:10868"/>
        <dbReference type="ChEBI" id="CHEBI:17815"/>
        <dbReference type="ChEBI" id="CHEBI:57287"/>
        <dbReference type="ChEBI" id="CHEBI:58342"/>
        <dbReference type="ChEBI" id="CHEBI:64615"/>
        <dbReference type="EC" id="2.3.1.20"/>
    </reaction>
</comment>
<dbReference type="GO" id="GO:0006071">
    <property type="term" value="P:glycerol metabolic process"/>
    <property type="evidence" value="ECO:0007669"/>
    <property type="project" value="UniProtKB-KW"/>
</dbReference>
<dbReference type="Pfam" id="PF03007">
    <property type="entry name" value="WS_DGAT_cat"/>
    <property type="match status" value="1"/>
</dbReference>
<keyword evidence="7" id="KW-0319">Glycerol metabolism</keyword>
<evidence type="ECO:0000256" key="10">
    <source>
        <dbReference type="ARBA" id="ARBA00048109"/>
    </source>
</evidence>
<keyword evidence="9" id="KW-0012">Acyltransferase</keyword>
<dbReference type="InterPro" id="IPR045034">
    <property type="entry name" value="O-acyltransferase_WSD1-like"/>
</dbReference>
<dbReference type="InterPro" id="IPR004255">
    <property type="entry name" value="O-acyltransferase_WSD1_N"/>
</dbReference>
<feature type="compositionally biased region" description="Polar residues" evidence="11">
    <location>
        <begin position="456"/>
        <end position="467"/>
    </location>
</feature>
<accession>A0AAU7JR77</accession>
<evidence type="ECO:0000256" key="2">
    <source>
        <dbReference type="ARBA" id="ARBA00005189"/>
    </source>
</evidence>
<organism evidence="14">
    <name type="scientific">Pedococcus sp. KACC 23699</name>
    <dbReference type="NCBI Taxonomy" id="3149228"/>
    <lineage>
        <taxon>Bacteria</taxon>
        <taxon>Bacillati</taxon>
        <taxon>Actinomycetota</taxon>
        <taxon>Actinomycetes</taxon>
        <taxon>Micrococcales</taxon>
        <taxon>Intrasporangiaceae</taxon>
        <taxon>Pedococcus</taxon>
    </lineage>
</organism>
<dbReference type="GO" id="GO:0005886">
    <property type="term" value="C:plasma membrane"/>
    <property type="evidence" value="ECO:0007669"/>
    <property type="project" value="TreeGrafter"/>
</dbReference>
<feature type="region of interest" description="Disordered" evidence="11">
    <location>
        <begin position="456"/>
        <end position="484"/>
    </location>
</feature>
<dbReference type="EC" id="2.3.1.20" evidence="4"/>
<evidence type="ECO:0000256" key="7">
    <source>
        <dbReference type="ARBA" id="ARBA00022798"/>
    </source>
</evidence>
<evidence type="ECO:0000256" key="6">
    <source>
        <dbReference type="ARBA" id="ARBA00022679"/>
    </source>
</evidence>
<dbReference type="EMBL" id="CP157483">
    <property type="protein sequence ID" value="XBO42414.1"/>
    <property type="molecule type" value="Genomic_DNA"/>
</dbReference>
<proteinExistence type="inferred from homology"/>
<evidence type="ECO:0000256" key="11">
    <source>
        <dbReference type="SAM" id="MobiDB-lite"/>
    </source>
</evidence>
<feature type="compositionally biased region" description="Low complexity" evidence="11">
    <location>
        <begin position="175"/>
        <end position="185"/>
    </location>
</feature>
<dbReference type="Pfam" id="PF06974">
    <property type="entry name" value="WS_DGAT_C"/>
    <property type="match status" value="1"/>
</dbReference>
<comment type="pathway">
    <text evidence="1">Glycerolipid metabolism; triacylglycerol biosynthesis.</text>
</comment>
<evidence type="ECO:0000256" key="9">
    <source>
        <dbReference type="ARBA" id="ARBA00023315"/>
    </source>
</evidence>
<feature type="region of interest" description="Disordered" evidence="11">
    <location>
        <begin position="162"/>
        <end position="185"/>
    </location>
</feature>
<name>A0AAU7JR77_9MICO</name>
<keyword evidence="5" id="KW-0444">Lipid biosynthesis</keyword>
<evidence type="ECO:0000256" key="3">
    <source>
        <dbReference type="ARBA" id="ARBA00009587"/>
    </source>
</evidence>
<evidence type="ECO:0000259" key="13">
    <source>
        <dbReference type="Pfam" id="PF06974"/>
    </source>
</evidence>
<evidence type="ECO:0000256" key="4">
    <source>
        <dbReference type="ARBA" id="ARBA00013244"/>
    </source>
</evidence>
<sequence>MKESSVAVAHRRPIPPLDSIWLAMDRPHNLMVIVSVLLLGEVPDWDEVTRLLEARLVEPYPVFRQKVEPAAHRLGRRPHWVDDDDFDLDRHLHRATLSGSGGDAALQSYMEQHVSTPFDPAHPLWEIHLVDGYGSGAAVFCRTHHALADGLALARVLLSLTDDDPDEPGDPHRPATPAARARSAPASAVVGEVAGWRRPTGIGHTARLALRTTQVLSDLLLSQNPVNPLSGRPSVAKRIAWTAPLALDGPKSLGRLAGATVNDVLLSAMAAALRSYQELHKVEPIDLMTMVPVNLRDLDAPLPPELGNAFTLVYLRLPIATAAPLARLAETKRRMDWLKDSPEVAMTRMLMDVIGRVGRGLDRPVVDFFANKALGVTTNVIGPRSRRRLAGVPVEGVLGWVPGSGSHTVGVCIFTYAGTVRVGVITDAALVPDPERIVAAFEAELDLFVSLAARTDSTAPTDSTRPTHPTAEGGVAADSGRPRP</sequence>
<dbReference type="RefSeq" id="WP_406829829.1">
    <property type="nucleotide sequence ID" value="NZ_CP157483.1"/>
</dbReference>
<dbReference type="PANTHER" id="PTHR31650">
    <property type="entry name" value="O-ACYLTRANSFERASE (WSD1-LIKE) FAMILY PROTEIN"/>
    <property type="match status" value="1"/>
</dbReference>
<gene>
    <name evidence="14" type="ORF">ABEG17_12595</name>
</gene>
<protein>
    <recommendedName>
        <fullName evidence="4">diacylglycerol O-acyltransferase</fullName>
        <ecNumber evidence="4">2.3.1.20</ecNumber>
    </recommendedName>
</protein>
<evidence type="ECO:0000313" key="14">
    <source>
        <dbReference type="EMBL" id="XBO42414.1"/>
    </source>
</evidence>
<dbReference type="Gene3D" id="3.30.559.10">
    <property type="entry name" value="Chloramphenicol acetyltransferase-like domain"/>
    <property type="match status" value="1"/>
</dbReference>
<dbReference type="GO" id="GO:0019432">
    <property type="term" value="P:triglyceride biosynthetic process"/>
    <property type="evidence" value="ECO:0007669"/>
    <property type="project" value="TreeGrafter"/>
</dbReference>
<dbReference type="InterPro" id="IPR009721">
    <property type="entry name" value="O-acyltransferase_WSD1_C"/>
</dbReference>
<dbReference type="SUPFAM" id="SSF52777">
    <property type="entry name" value="CoA-dependent acyltransferases"/>
    <property type="match status" value="2"/>
</dbReference>
<dbReference type="PANTHER" id="PTHR31650:SF1">
    <property type="entry name" value="WAX ESTER SYNTHASE_DIACYLGLYCEROL ACYLTRANSFERASE 4-RELATED"/>
    <property type="match status" value="1"/>
</dbReference>
<reference evidence="14" key="1">
    <citation type="submission" date="2024-05" db="EMBL/GenBank/DDBJ databases">
        <authorList>
            <person name="Kim S."/>
            <person name="Heo J."/>
            <person name="Choi H."/>
            <person name="Choi Y."/>
            <person name="Kwon S.-W."/>
            <person name="Kim Y."/>
        </authorList>
    </citation>
    <scope>NUCLEOTIDE SEQUENCE</scope>
    <source>
        <strain evidence="14">KACC 23699</strain>
    </source>
</reference>
<feature type="domain" description="O-acyltransferase WSD1 C-terminal" evidence="13">
    <location>
        <begin position="307"/>
        <end position="446"/>
    </location>
</feature>
<keyword evidence="8" id="KW-0443">Lipid metabolism</keyword>
<comment type="similarity">
    <text evidence="3">Belongs to the long-chain O-acyltransferase family.</text>
</comment>
<dbReference type="GO" id="GO:0004144">
    <property type="term" value="F:diacylglycerol O-acyltransferase activity"/>
    <property type="evidence" value="ECO:0007669"/>
    <property type="project" value="UniProtKB-EC"/>
</dbReference>
<evidence type="ECO:0000256" key="1">
    <source>
        <dbReference type="ARBA" id="ARBA00004771"/>
    </source>
</evidence>
<feature type="domain" description="O-acyltransferase WSD1-like N-terminal" evidence="12">
    <location>
        <begin position="16"/>
        <end position="264"/>
    </location>
</feature>
<evidence type="ECO:0000256" key="8">
    <source>
        <dbReference type="ARBA" id="ARBA00023098"/>
    </source>
</evidence>
<dbReference type="AlphaFoldDB" id="A0AAU7JR77"/>
<comment type="pathway">
    <text evidence="2">Lipid metabolism.</text>
</comment>